<name>A0A644VAW3_9ZZZZ</name>
<proteinExistence type="predicted"/>
<comment type="caution">
    <text evidence="3">The sequence shown here is derived from an EMBL/GenBank/DDBJ whole genome shotgun (WGS) entry which is preliminary data.</text>
</comment>
<dbReference type="InterPro" id="IPR036271">
    <property type="entry name" value="Tet_transcr_reg_TetR-rel_C_sf"/>
</dbReference>
<dbReference type="PRINTS" id="PR00455">
    <property type="entry name" value="HTHTETR"/>
</dbReference>
<accession>A0A644VAW3</accession>
<evidence type="ECO:0000256" key="1">
    <source>
        <dbReference type="ARBA" id="ARBA00023125"/>
    </source>
</evidence>
<dbReference type="PROSITE" id="PS50977">
    <property type="entry name" value="HTH_TETR_2"/>
    <property type="match status" value="1"/>
</dbReference>
<protein>
    <recommendedName>
        <fullName evidence="2">HTH tetR-type domain-containing protein</fullName>
    </recommendedName>
</protein>
<organism evidence="3">
    <name type="scientific">bioreactor metagenome</name>
    <dbReference type="NCBI Taxonomy" id="1076179"/>
    <lineage>
        <taxon>unclassified sequences</taxon>
        <taxon>metagenomes</taxon>
        <taxon>ecological metagenomes</taxon>
    </lineage>
</organism>
<dbReference type="SUPFAM" id="SSF48498">
    <property type="entry name" value="Tetracyclin repressor-like, C-terminal domain"/>
    <property type="match status" value="1"/>
</dbReference>
<dbReference type="PANTHER" id="PTHR43479">
    <property type="entry name" value="ACREF/ENVCD OPERON REPRESSOR-RELATED"/>
    <property type="match status" value="1"/>
</dbReference>
<dbReference type="EMBL" id="VSSQ01000247">
    <property type="protein sequence ID" value="MPL87903.1"/>
    <property type="molecule type" value="Genomic_DNA"/>
</dbReference>
<evidence type="ECO:0000259" key="2">
    <source>
        <dbReference type="PROSITE" id="PS50977"/>
    </source>
</evidence>
<dbReference type="InterPro" id="IPR009057">
    <property type="entry name" value="Homeodomain-like_sf"/>
</dbReference>
<dbReference type="Pfam" id="PF00440">
    <property type="entry name" value="TetR_N"/>
    <property type="match status" value="1"/>
</dbReference>
<dbReference type="InterPro" id="IPR001647">
    <property type="entry name" value="HTH_TetR"/>
</dbReference>
<evidence type="ECO:0000313" key="3">
    <source>
        <dbReference type="EMBL" id="MPL87903.1"/>
    </source>
</evidence>
<dbReference type="Gene3D" id="1.10.357.10">
    <property type="entry name" value="Tetracycline Repressor, domain 2"/>
    <property type="match status" value="1"/>
</dbReference>
<dbReference type="GO" id="GO:0003677">
    <property type="term" value="F:DNA binding"/>
    <property type="evidence" value="ECO:0007669"/>
    <property type="project" value="UniProtKB-KW"/>
</dbReference>
<dbReference type="Gene3D" id="1.10.10.60">
    <property type="entry name" value="Homeodomain-like"/>
    <property type="match status" value="1"/>
</dbReference>
<reference evidence="3" key="1">
    <citation type="submission" date="2019-08" db="EMBL/GenBank/DDBJ databases">
        <authorList>
            <person name="Kucharzyk K."/>
            <person name="Murdoch R.W."/>
            <person name="Higgins S."/>
            <person name="Loffler F."/>
        </authorList>
    </citation>
    <scope>NUCLEOTIDE SEQUENCE</scope>
</reference>
<sequence>MNTKDRIIEATFLLSLEYGYNNVSIKQIKNKCNIAASSIYHHFENKDEILSYLVDKYIMSIIDYERDHTKDLDVSLMKKLEINFYYAIGIDLLNNKKPLIIEGNHINTKKYYLMFTGIYHQNPEYRNLFSEAIEDILNFFKELIEEGKDKKEIREDINSEKMSLFIYSNMRGTIEIWLNSDYEPETLIDSNLELIEKILQ</sequence>
<feature type="domain" description="HTH tetR-type" evidence="2">
    <location>
        <begin position="1"/>
        <end position="61"/>
    </location>
</feature>
<dbReference type="PANTHER" id="PTHR43479:SF11">
    <property type="entry name" value="ACREF_ENVCD OPERON REPRESSOR-RELATED"/>
    <property type="match status" value="1"/>
</dbReference>
<dbReference type="AlphaFoldDB" id="A0A644VAW3"/>
<dbReference type="SUPFAM" id="SSF46689">
    <property type="entry name" value="Homeodomain-like"/>
    <property type="match status" value="1"/>
</dbReference>
<gene>
    <name evidence="3" type="ORF">SDC9_33916</name>
</gene>
<keyword evidence="1" id="KW-0238">DNA-binding</keyword>
<dbReference type="InterPro" id="IPR050624">
    <property type="entry name" value="HTH-type_Tx_Regulator"/>
</dbReference>